<reference evidence="11" key="2">
    <citation type="submission" date="2022-10" db="EMBL/GenBank/DDBJ databases">
        <authorList>
            <person name="Aronson H.S."/>
        </authorList>
    </citation>
    <scope>NUCLEOTIDE SEQUENCE</scope>
    <source>
        <strain evidence="11">RS19-109</strain>
    </source>
</reference>
<dbReference type="InterPro" id="IPR050180">
    <property type="entry name" value="RNR_Ribonuclease"/>
</dbReference>
<evidence type="ECO:0000313" key="12">
    <source>
        <dbReference type="Proteomes" id="UP001154240"/>
    </source>
</evidence>
<keyword evidence="7 8" id="KW-0694">RNA-binding</keyword>
<dbReference type="PROSITE" id="PS50126">
    <property type="entry name" value="S1"/>
    <property type="match status" value="1"/>
</dbReference>
<reference evidence="11" key="1">
    <citation type="journal article" date="2022" name="bioRxiv">
        <title>Thiovibrio frasassiensisgen. nov., sp. nov., an autotrophic, elemental sulfur disproportionating bacterium isolated from sulfidic karst sediment, and proposal of Thiovibrionaceae fam. nov.</title>
        <authorList>
            <person name="Aronson H."/>
            <person name="Thomas C."/>
            <person name="Bhattacharyya M."/>
            <person name="Eckstein S."/>
            <person name="Jensen S."/>
            <person name="Barco R."/>
            <person name="Macalady J."/>
            <person name="Amend J."/>
        </authorList>
    </citation>
    <scope>NUCLEOTIDE SEQUENCE</scope>
    <source>
        <strain evidence="11">RS19-109</strain>
    </source>
</reference>
<dbReference type="CDD" id="cd04471">
    <property type="entry name" value="S1_RNase_R"/>
    <property type="match status" value="1"/>
</dbReference>
<comment type="caution">
    <text evidence="11">The sequence shown here is derived from an EMBL/GenBank/DDBJ whole genome shotgun (WGS) entry which is preliminary data.</text>
</comment>
<dbReference type="GO" id="GO:0003723">
    <property type="term" value="F:RNA binding"/>
    <property type="evidence" value="ECO:0007669"/>
    <property type="project" value="UniProtKB-UniRule"/>
</dbReference>
<keyword evidence="3 8" id="KW-0963">Cytoplasm</keyword>
<dbReference type="InterPro" id="IPR011129">
    <property type="entry name" value="CSD"/>
</dbReference>
<feature type="compositionally biased region" description="Basic residues" evidence="9">
    <location>
        <begin position="1"/>
        <end position="17"/>
    </location>
</feature>
<dbReference type="InterPro" id="IPR012340">
    <property type="entry name" value="NA-bd_OB-fold"/>
</dbReference>
<dbReference type="NCBIfam" id="TIGR00358">
    <property type="entry name" value="3_prime_RNase"/>
    <property type="match status" value="1"/>
</dbReference>
<keyword evidence="4 8" id="KW-0540">Nuclease</keyword>
<evidence type="ECO:0000256" key="9">
    <source>
        <dbReference type="SAM" id="MobiDB-lite"/>
    </source>
</evidence>
<dbReference type="GO" id="GO:0006402">
    <property type="term" value="P:mRNA catabolic process"/>
    <property type="evidence" value="ECO:0007669"/>
    <property type="project" value="TreeGrafter"/>
</dbReference>
<evidence type="ECO:0000259" key="10">
    <source>
        <dbReference type="PROSITE" id="PS50126"/>
    </source>
</evidence>
<feature type="compositionally biased region" description="Basic and acidic residues" evidence="9">
    <location>
        <begin position="18"/>
        <end position="28"/>
    </location>
</feature>
<comment type="similarity">
    <text evidence="8">Belongs to the RNR ribonuclease family. RNase R subfamily.</text>
</comment>
<dbReference type="EC" id="3.1.13.1" evidence="8"/>
<dbReference type="PANTHER" id="PTHR23355:SF9">
    <property type="entry name" value="DIS3-LIKE EXONUCLEASE 2"/>
    <property type="match status" value="1"/>
</dbReference>
<dbReference type="SUPFAM" id="SSF50249">
    <property type="entry name" value="Nucleic acid-binding proteins"/>
    <property type="match status" value="4"/>
</dbReference>
<keyword evidence="6 8" id="KW-0269">Exonuclease</keyword>
<dbReference type="InterPro" id="IPR022966">
    <property type="entry name" value="RNase_II/R_CS"/>
</dbReference>
<gene>
    <name evidence="8 11" type="primary">rnr</name>
    <name evidence="11" type="ORF">OLX77_03830</name>
</gene>
<keyword evidence="5 8" id="KW-0378">Hydrolase</keyword>
<dbReference type="GO" id="GO:0005829">
    <property type="term" value="C:cytosol"/>
    <property type="evidence" value="ECO:0007669"/>
    <property type="project" value="TreeGrafter"/>
</dbReference>
<dbReference type="InterPro" id="IPR011805">
    <property type="entry name" value="RNase_R"/>
</dbReference>
<evidence type="ECO:0000256" key="3">
    <source>
        <dbReference type="ARBA" id="ARBA00022490"/>
    </source>
</evidence>
<dbReference type="EMBL" id="JAPHEH010000001">
    <property type="protein sequence ID" value="MDG4475289.1"/>
    <property type="molecule type" value="Genomic_DNA"/>
</dbReference>
<dbReference type="InterPro" id="IPR001900">
    <property type="entry name" value="RNase_II/R"/>
</dbReference>
<dbReference type="Pfam" id="PF08206">
    <property type="entry name" value="OB_RNB"/>
    <property type="match status" value="1"/>
</dbReference>
<organism evidence="11 12">
    <name type="scientific">Thiovibrio frasassiensis</name>
    <dbReference type="NCBI Taxonomy" id="2984131"/>
    <lineage>
        <taxon>Bacteria</taxon>
        <taxon>Pseudomonadati</taxon>
        <taxon>Thermodesulfobacteriota</taxon>
        <taxon>Desulfobulbia</taxon>
        <taxon>Desulfobulbales</taxon>
        <taxon>Thiovibrionaceae</taxon>
        <taxon>Thiovibrio</taxon>
    </lineage>
</organism>
<name>A0A9X4MCW4_9BACT</name>
<accession>A0A9X4MCW4</accession>
<evidence type="ECO:0000256" key="1">
    <source>
        <dbReference type="ARBA" id="ARBA00001849"/>
    </source>
</evidence>
<dbReference type="InterPro" id="IPR040476">
    <property type="entry name" value="CSD2"/>
</dbReference>
<dbReference type="SMART" id="SM00357">
    <property type="entry name" value="CSP"/>
    <property type="match status" value="1"/>
</dbReference>
<evidence type="ECO:0000256" key="8">
    <source>
        <dbReference type="HAMAP-Rule" id="MF_01895"/>
    </source>
</evidence>
<feature type="compositionally biased region" description="Basic residues" evidence="9">
    <location>
        <begin position="759"/>
        <end position="775"/>
    </location>
</feature>
<dbReference type="Pfam" id="PF00575">
    <property type="entry name" value="S1"/>
    <property type="match status" value="1"/>
</dbReference>
<evidence type="ECO:0000256" key="4">
    <source>
        <dbReference type="ARBA" id="ARBA00022722"/>
    </source>
</evidence>
<dbReference type="NCBIfam" id="TIGR02063">
    <property type="entry name" value="RNase_R"/>
    <property type="match status" value="1"/>
</dbReference>
<dbReference type="SMART" id="SM00316">
    <property type="entry name" value="S1"/>
    <property type="match status" value="1"/>
</dbReference>
<dbReference type="InterPro" id="IPR013223">
    <property type="entry name" value="RNase_B_OB_dom"/>
</dbReference>
<dbReference type="HAMAP" id="MF_01895">
    <property type="entry name" value="RNase_R"/>
    <property type="match status" value="1"/>
</dbReference>
<evidence type="ECO:0000256" key="7">
    <source>
        <dbReference type="ARBA" id="ARBA00022884"/>
    </source>
</evidence>
<dbReference type="Gene3D" id="2.40.50.140">
    <property type="entry name" value="Nucleic acid-binding proteins"/>
    <property type="match status" value="2"/>
</dbReference>
<dbReference type="PANTHER" id="PTHR23355">
    <property type="entry name" value="RIBONUCLEASE"/>
    <property type="match status" value="1"/>
</dbReference>
<proteinExistence type="inferred from homology"/>
<keyword evidence="12" id="KW-1185">Reference proteome</keyword>
<dbReference type="GO" id="GO:0008859">
    <property type="term" value="F:exoribonuclease II activity"/>
    <property type="evidence" value="ECO:0007669"/>
    <property type="project" value="UniProtKB-UniRule"/>
</dbReference>
<evidence type="ECO:0000256" key="5">
    <source>
        <dbReference type="ARBA" id="ARBA00022801"/>
    </source>
</evidence>
<dbReference type="InterPro" id="IPR004476">
    <property type="entry name" value="RNase_II/RNase_R"/>
</dbReference>
<evidence type="ECO:0000313" key="11">
    <source>
        <dbReference type="EMBL" id="MDG4475289.1"/>
    </source>
</evidence>
<dbReference type="Pfam" id="PF00773">
    <property type="entry name" value="RNB"/>
    <property type="match status" value="1"/>
</dbReference>
<feature type="region of interest" description="Disordered" evidence="9">
    <location>
        <begin position="739"/>
        <end position="775"/>
    </location>
</feature>
<protein>
    <recommendedName>
        <fullName evidence="8">Ribonuclease R</fullName>
        <shortName evidence="8">RNase R</shortName>
        <ecNumber evidence="8">3.1.13.1</ecNumber>
    </recommendedName>
</protein>
<comment type="subcellular location">
    <subcellularLocation>
        <location evidence="2 8">Cytoplasm</location>
    </subcellularLocation>
</comment>
<feature type="region of interest" description="Disordered" evidence="9">
    <location>
        <begin position="1"/>
        <end position="28"/>
    </location>
</feature>
<dbReference type="InterPro" id="IPR003029">
    <property type="entry name" value="S1_domain"/>
</dbReference>
<dbReference type="RefSeq" id="WP_307632264.1">
    <property type="nucleotide sequence ID" value="NZ_JAPHEH010000001.1"/>
</dbReference>
<dbReference type="Pfam" id="PF17876">
    <property type="entry name" value="CSD2"/>
    <property type="match status" value="1"/>
</dbReference>
<comment type="catalytic activity">
    <reaction evidence="1 8">
        <text>Exonucleolytic cleavage in the 3'- to 5'-direction to yield nucleoside 5'-phosphates.</text>
        <dbReference type="EC" id="3.1.13.1"/>
    </reaction>
</comment>
<dbReference type="Proteomes" id="UP001154240">
    <property type="component" value="Unassembled WGS sequence"/>
</dbReference>
<dbReference type="AlphaFoldDB" id="A0A9X4MCW4"/>
<comment type="function">
    <text evidence="8">3'-5' exoribonuclease that releases 5'-nucleoside monophosphates and is involved in maturation of structured RNAs.</text>
</comment>
<feature type="domain" description="S1 motif" evidence="10">
    <location>
        <begin position="650"/>
        <end position="731"/>
    </location>
</feature>
<sequence>MTQRRKVFRSKQGRPGKRQREGTRVPRHQQEARFEGEILGKLFTAEMPLSGQDLFAALGLSKSHRQEVLGVLEDLCRRKVLSCKRDTFALRKSAELFGGQISVNPKGYGFVSPAEAPPELEIDQDVFIPPGMLGGAAHSDKVLVQLMSRRQGRYEGRVIAVLNRATSRLVGVYMAGGVTGLVIPEDSRFPYNLVIRKEDSRGAKNGDAVLAEVTSFAAGQRNLDGIILEVLGNPKDIQVQTEMVIRKFDLPHAFSAEVTGQVESLDPEVKMTASRTDLRGVVHVTIDGETARDFDDAVAIESLKNGYRLYVSIADVSHYVRPHTPVDVEAYQRGTSVYFPTRVIPMLPERLSNNLCSLVPNEDRYTFTAVLDFDAHGKRLGKRFMKSIIRSRHRLTYTTVKQVLTDRDPAVLNQYADIIPALEMMGCLALELEKRRIKRGSIGFELPEPLAVLGEDNTVQTIKRSERNQAHKLIEEFMLAANEAVAETQTEGKIDSLYRIHEPPDPIKVAEFTEFAQSMGLNVDEGDGSPKWFGQVLAMAAGTPQEYIISNLLLRTMQQARYSPQNLGHFGLAATNYTHFTSPIRRYPDLMVHRALAASLQKKGGGKPGPETVSTEEAGGFLSKRERIAVEADREMMERLQVHFMADKIDETFEAIISGVTAFGLFVELTEVFVNGAVPITEMRDDYYELEEGRHRLIGQRSKTVFQIGDLVRVRLTSVEIPRRRINFSVEEKLARATDLIPPAPRKRKASENKGEGKGRKKPVAQPRKRAVHSK</sequence>
<dbReference type="PROSITE" id="PS01175">
    <property type="entry name" value="RIBONUCLEASE_II"/>
    <property type="match status" value="1"/>
</dbReference>
<evidence type="ECO:0000256" key="2">
    <source>
        <dbReference type="ARBA" id="ARBA00004496"/>
    </source>
</evidence>
<evidence type="ECO:0000256" key="6">
    <source>
        <dbReference type="ARBA" id="ARBA00022839"/>
    </source>
</evidence>
<dbReference type="SMART" id="SM00955">
    <property type="entry name" value="RNB"/>
    <property type="match status" value="1"/>
</dbReference>